<dbReference type="Proteomes" id="UP000249393">
    <property type="component" value="Unassembled WGS sequence"/>
</dbReference>
<organism evidence="2 3">
    <name type="scientific">Caulobacter segnis</name>
    <dbReference type="NCBI Taxonomy" id="88688"/>
    <lineage>
        <taxon>Bacteria</taxon>
        <taxon>Pseudomonadati</taxon>
        <taxon>Pseudomonadota</taxon>
        <taxon>Alphaproteobacteria</taxon>
        <taxon>Caulobacterales</taxon>
        <taxon>Caulobacteraceae</taxon>
        <taxon>Caulobacter</taxon>
    </lineage>
</organism>
<comment type="caution">
    <text evidence="2">The sequence shown here is derived from an EMBL/GenBank/DDBJ whole genome shotgun (WGS) entry which is preliminary data.</text>
</comment>
<accession>A0A2W5V923</accession>
<evidence type="ECO:0000313" key="2">
    <source>
        <dbReference type="EMBL" id="PZR36509.1"/>
    </source>
</evidence>
<feature type="transmembrane region" description="Helical" evidence="1">
    <location>
        <begin position="51"/>
        <end position="68"/>
    </location>
</feature>
<evidence type="ECO:0000313" key="3">
    <source>
        <dbReference type="Proteomes" id="UP000249393"/>
    </source>
</evidence>
<evidence type="ECO:0000256" key="1">
    <source>
        <dbReference type="SAM" id="Phobius"/>
    </source>
</evidence>
<gene>
    <name evidence="2" type="ORF">DI526_03470</name>
</gene>
<keyword evidence="1" id="KW-0472">Membrane</keyword>
<proteinExistence type="predicted"/>
<keyword evidence="1" id="KW-0812">Transmembrane</keyword>
<dbReference type="RefSeq" id="WP_304274076.1">
    <property type="nucleotide sequence ID" value="NZ_QFQZ01000006.1"/>
</dbReference>
<dbReference type="EMBL" id="QFQZ01000006">
    <property type="protein sequence ID" value="PZR36509.1"/>
    <property type="molecule type" value="Genomic_DNA"/>
</dbReference>
<reference evidence="2 3" key="1">
    <citation type="submission" date="2017-08" db="EMBL/GenBank/DDBJ databases">
        <title>Infants hospitalized years apart are colonized by the same room-sourced microbial strains.</title>
        <authorList>
            <person name="Brooks B."/>
            <person name="Olm M.R."/>
            <person name="Firek B.A."/>
            <person name="Baker R."/>
            <person name="Thomas B.C."/>
            <person name="Morowitz M.J."/>
            <person name="Banfield J.F."/>
        </authorList>
    </citation>
    <scope>NUCLEOTIDE SEQUENCE [LARGE SCALE GENOMIC DNA]</scope>
    <source>
        <strain evidence="2">S2_003_000_R2_4</strain>
    </source>
</reference>
<name>A0A2W5V923_9CAUL</name>
<keyword evidence="1" id="KW-1133">Transmembrane helix</keyword>
<dbReference type="AlphaFoldDB" id="A0A2W5V923"/>
<sequence length="78" mass="8236">MSGKWPDGGEQPLTRRERLIMGAVGVVLVAALVGLMLLAALSLMGRRPTPVAFAAVAAISVSISLLWVRPWDGPPSTR</sequence>
<protein>
    <submittedName>
        <fullName evidence="2">Uncharacterized protein</fullName>
    </submittedName>
</protein>
<feature type="transmembrane region" description="Helical" evidence="1">
    <location>
        <begin position="20"/>
        <end position="44"/>
    </location>
</feature>